<evidence type="ECO:0000256" key="4">
    <source>
        <dbReference type="ARBA" id="ARBA00023102"/>
    </source>
</evidence>
<sequence>MLRKRLILSLLIKGELFVNSRNFKLQTIINLYTIAQHLNFEAIDELVILNVAREDKNIDRFCEQVKEIATNCFVPISAGGGVKSIEGFTKLLRSGADKIIINTAAIENPEFITQGAEIYGSQCLVVSVDVKKNREGIYEVYAHNGQQNTSIEVIDWVKQIEELGGGEIYLTSIEQDGIGQGYDCKLVRTVADAVTIPVIASGGVGEFDHLAEGIVEGNASAVSLANLFHFIGHNLINAKKFLQSKDLGFPEPLWNF</sequence>
<dbReference type="GO" id="GO:0000105">
    <property type="term" value="P:L-histidine biosynthetic process"/>
    <property type="evidence" value="ECO:0007669"/>
    <property type="project" value="UniProtKB-UniPathway"/>
</dbReference>
<evidence type="ECO:0000256" key="5">
    <source>
        <dbReference type="ARBA" id="ARBA00023239"/>
    </source>
</evidence>
<dbReference type="GO" id="GO:0016829">
    <property type="term" value="F:lyase activity"/>
    <property type="evidence" value="ECO:0007669"/>
    <property type="project" value="UniProtKB-KW"/>
</dbReference>
<keyword evidence="4" id="KW-0368">Histidine biosynthesis</keyword>
<comment type="catalytic activity">
    <reaction evidence="6">
        <text>5-[(5-phospho-1-deoxy-D-ribulos-1-ylimino)methylamino]-1-(5-phospho-beta-D-ribosyl)imidazole-4-carboxamide + L-glutamine = D-erythro-1-(imidazol-4-yl)glycerol 3-phosphate + 5-amino-1-(5-phospho-beta-D-ribosyl)imidazole-4-carboxamide + L-glutamate + H(+)</text>
        <dbReference type="Rhea" id="RHEA:24793"/>
        <dbReference type="ChEBI" id="CHEBI:15378"/>
        <dbReference type="ChEBI" id="CHEBI:29985"/>
        <dbReference type="ChEBI" id="CHEBI:58278"/>
        <dbReference type="ChEBI" id="CHEBI:58359"/>
        <dbReference type="ChEBI" id="CHEBI:58475"/>
        <dbReference type="ChEBI" id="CHEBI:58525"/>
        <dbReference type="EC" id="4.3.2.10"/>
    </reaction>
</comment>
<comment type="caution">
    <text evidence="7">The sequence shown here is derived from an EMBL/GenBank/DDBJ whole genome shotgun (WGS) entry which is preliminary data.</text>
</comment>
<dbReference type="PANTHER" id="PTHR21235">
    <property type="entry name" value="IMIDAZOLE GLYCEROL PHOSPHATE SYNTHASE SUBUNIT HISF/H IGP SYNTHASE SUBUNIT HISF/H"/>
    <property type="match status" value="1"/>
</dbReference>
<dbReference type="Gene3D" id="3.20.20.70">
    <property type="entry name" value="Aldolase class I"/>
    <property type="match status" value="1"/>
</dbReference>
<dbReference type="InterPro" id="IPR011060">
    <property type="entry name" value="RibuloseP-bd_barrel"/>
</dbReference>
<dbReference type="CDD" id="cd04731">
    <property type="entry name" value="HisF"/>
    <property type="match status" value="1"/>
</dbReference>
<comment type="pathway">
    <text evidence="1">Amino-acid biosynthesis; L-histidine biosynthesis; L-histidine from 5-phospho-alpha-D-ribose 1-diphosphate: step 5/9.</text>
</comment>
<reference evidence="7" key="1">
    <citation type="journal article" date="2015" name="Nature">
        <title>Complex archaea that bridge the gap between prokaryotes and eukaryotes.</title>
        <authorList>
            <person name="Spang A."/>
            <person name="Saw J.H."/>
            <person name="Jorgensen S.L."/>
            <person name="Zaremba-Niedzwiedzka K."/>
            <person name="Martijn J."/>
            <person name="Lind A.E."/>
            <person name="van Eijk R."/>
            <person name="Schleper C."/>
            <person name="Guy L."/>
            <person name="Ettema T.J."/>
        </authorList>
    </citation>
    <scope>NUCLEOTIDE SEQUENCE</scope>
</reference>
<evidence type="ECO:0000313" key="7">
    <source>
        <dbReference type="EMBL" id="KKN15474.1"/>
    </source>
</evidence>
<dbReference type="SUPFAM" id="SSF51366">
    <property type="entry name" value="Ribulose-phoshate binding barrel"/>
    <property type="match status" value="1"/>
</dbReference>
<accession>A0A0F9NBS7</accession>
<keyword evidence="5" id="KW-0456">Lyase</keyword>
<proteinExistence type="predicted"/>
<dbReference type="EMBL" id="LAZR01003709">
    <property type="protein sequence ID" value="KKN15474.1"/>
    <property type="molecule type" value="Genomic_DNA"/>
</dbReference>
<evidence type="ECO:0000256" key="1">
    <source>
        <dbReference type="ARBA" id="ARBA00005091"/>
    </source>
</evidence>
<dbReference type="GO" id="GO:0000107">
    <property type="term" value="F:imidazoleglycerol-phosphate synthase activity"/>
    <property type="evidence" value="ECO:0007669"/>
    <property type="project" value="InterPro"/>
</dbReference>
<protein>
    <recommendedName>
        <fullName evidence="2">imidazole glycerol-phosphate synthase</fullName>
        <ecNumber evidence="2">4.3.2.10</ecNumber>
    </recommendedName>
</protein>
<gene>
    <name evidence="7" type="ORF">LCGC14_0985690</name>
</gene>
<dbReference type="AlphaFoldDB" id="A0A0F9NBS7"/>
<keyword evidence="3" id="KW-0028">Amino-acid biosynthesis</keyword>
<dbReference type="InterPro" id="IPR013785">
    <property type="entry name" value="Aldolase_TIM"/>
</dbReference>
<dbReference type="Pfam" id="PF00977">
    <property type="entry name" value="His_biosynth"/>
    <property type="match status" value="1"/>
</dbReference>
<evidence type="ECO:0000256" key="2">
    <source>
        <dbReference type="ARBA" id="ARBA00012809"/>
    </source>
</evidence>
<evidence type="ECO:0000256" key="3">
    <source>
        <dbReference type="ARBA" id="ARBA00022605"/>
    </source>
</evidence>
<dbReference type="PANTHER" id="PTHR21235:SF2">
    <property type="entry name" value="IMIDAZOLE GLYCEROL PHOSPHATE SYNTHASE HISHF"/>
    <property type="match status" value="1"/>
</dbReference>
<dbReference type="InterPro" id="IPR004651">
    <property type="entry name" value="HisF"/>
</dbReference>
<dbReference type="EC" id="4.3.2.10" evidence="2"/>
<evidence type="ECO:0000256" key="6">
    <source>
        <dbReference type="ARBA" id="ARBA00047838"/>
    </source>
</evidence>
<dbReference type="InterPro" id="IPR006062">
    <property type="entry name" value="His_biosynth"/>
</dbReference>
<organism evidence="7">
    <name type="scientific">marine sediment metagenome</name>
    <dbReference type="NCBI Taxonomy" id="412755"/>
    <lineage>
        <taxon>unclassified sequences</taxon>
        <taxon>metagenomes</taxon>
        <taxon>ecological metagenomes</taxon>
    </lineage>
</organism>
<dbReference type="InterPro" id="IPR050064">
    <property type="entry name" value="IGPS_HisA/HisF"/>
</dbReference>
<dbReference type="UniPathway" id="UPA00031">
    <property type="reaction ID" value="UER00010"/>
</dbReference>
<name>A0A0F9NBS7_9ZZZZ</name>